<comment type="caution">
    <text evidence="1">The sequence shown here is derived from an EMBL/GenBank/DDBJ whole genome shotgun (WGS) entry which is preliminary data.</text>
</comment>
<dbReference type="Proteomes" id="UP001207468">
    <property type="component" value="Unassembled WGS sequence"/>
</dbReference>
<sequence>MPPGILRLRTACCTLVIPVRLAICLPLLICTLDAYSPHAAPFPQATLPPLIVNITRPDATGSNTLEDAHSAHAYEYISLPPLGPNGARSPPLGRALALSFVIAAAVLSVLSMIALWWPGDPPGDEDDATIKRGSFIAVEVLGWFLVAVMYCGAFHRVHCLLCDRGVPRGSGKEVLLVGKDGGTLEKN</sequence>
<proteinExistence type="predicted"/>
<accession>A0ACC0UEU4</accession>
<dbReference type="EMBL" id="JAGFNK010000049">
    <property type="protein sequence ID" value="KAI9510098.1"/>
    <property type="molecule type" value="Genomic_DNA"/>
</dbReference>
<evidence type="ECO:0000313" key="1">
    <source>
        <dbReference type="EMBL" id="KAI9510098.1"/>
    </source>
</evidence>
<name>A0ACC0UEU4_9AGAM</name>
<keyword evidence="2" id="KW-1185">Reference proteome</keyword>
<reference evidence="1" key="1">
    <citation type="submission" date="2021-03" db="EMBL/GenBank/DDBJ databases">
        <title>Evolutionary priming and transition to the ectomycorrhizal habit in an iconic lineage of mushroom-forming fungi: is preadaptation a requirement?</title>
        <authorList>
            <consortium name="DOE Joint Genome Institute"/>
            <person name="Looney B.P."/>
            <person name="Miyauchi S."/>
            <person name="Morin E."/>
            <person name="Drula E."/>
            <person name="Courty P.E."/>
            <person name="Chicoki N."/>
            <person name="Fauchery L."/>
            <person name="Kohler A."/>
            <person name="Kuo A."/>
            <person name="LaButti K."/>
            <person name="Pangilinan J."/>
            <person name="Lipzen A."/>
            <person name="Riley R."/>
            <person name="Andreopoulos W."/>
            <person name="He G."/>
            <person name="Johnson J."/>
            <person name="Barry K.W."/>
            <person name="Grigoriev I.V."/>
            <person name="Nagy L."/>
            <person name="Hibbett D."/>
            <person name="Henrissat B."/>
            <person name="Matheny P.B."/>
            <person name="Labbe J."/>
            <person name="Martin A.F."/>
        </authorList>
    </citation>
    <scope>NUCLEOTIDE SEQUENCE</scope>
    <source>
        <strain evidence="1">BPL698</strain>
    </source>
</reference>
<evidence type="ECO:0000313" key="2">
    <source>
        <dbReference type="Proteomes" id="UP001207468"/>
    </source>
</evidence>
<organism evidence="1 2">
    <name type="scientific">Russula earlei</name>
    <dbReference type="NCBI Taxonomy" id="71964"/>
    <lineage>
        <taxon>Eukaryota</taxon>
        <taxon>Fungi</taxon>
        <taxon>Dikarya</taxon>
        <taxon>Basidiomycota</taxon>
        <taxon>Agaricomycotina</taxon>
        <taxon>Agaricomycetes</taxon>
        <taxon>Russulales</taxon>
        <taxon>Russulaceae</taxon>
        <taxon>Russula</taxon>
    </lineage>
</organism>
<gene>
    <name evidence="1" type="ORF">F5148DRAFT_1182447</name>
</gene>
<protein>
    <submittedName>
        <fullName evidence="1">Uncharacterized protein</fullName>
    </submittedName>
</protein>